<keyword evidence="4 6" id="KW-1133">Transmembrane helix</keyword>
<dbReference type="InterPro" id="IPR004797">
    <property type="entry name" value="Competence_ComEC/Rec2"/>
</dbReference>
<dbReference type="Pfam" id="PF03772">
    <property type="entry name" value="Competence"/>
    <property type="match status" value="1"/>
</dbReference>
<dbReference type="Proteomes" id="UP001198630">
    <property type="component" value="Unassembled WGS sequence"/>
</dbReference>
<dbReference type="InterPro" id="IPR035681">
    <property type="entry name" value="ComA-like_MBL"/>
</dbReference>
<dbReference type="GO" id="GO:0030420">
    <property type="term" value="P:establishment of competence for transformation"/>
    <property type="evidence" value="ECO:0007669"/>
    <property type="project" value="InterPro"/>
</dbReference>
<dbReference type="Gene3D" id="3.60.15.10">
    <property type="entry name" value="Ribonuclease Z/Hydroxyacylglutathione hydrolase-like"/>
    <property type="match status" value="1"/>
</dbReference>
<feature type="domain" description="Metallo-beta-lactamase" evidence="7">
    <location>
        <begin position="542"/>
        <end position="733"/>
    </location>
</feature>
<evidence type="ECO:0000256" key="1">
    <source>
        <dbReference type="ARBA" id="ARBA00004651"/>
    </source>
</evidence>
<comment type="subcellular location">
    <subcellularLocation>
        <location evidence="1">Cell membrane</location>
        <topology evidence="1">Multi-pass membrane protein</topology>
    </subcellularLocation>
</comment>
<feature type="transmembrane region" description="Helical" evidence="6">
    <location>
        <begin position="330"/>
        <end position="346"/>
    </location>
</feature>
<sequence length="786" mass="80021">MTVRNDGSDTATVVDARLVPCALAAWAVTLLGLYTGWRIVTAVAVAAVVGCAVTVRLVGAGRIPRGGARILLAALAVVAGFGPAAGLRMWAADQHPIASAAERGAWAGVVLVPTDDPRRIRAAAFDDTPRVRIPARLEHVTVGGRSMDTGGSVVVFAPADSWRDLLPGQSVTARVRVAPNTGPGTTVAVLRAERAPTAVGPPPVWQRWAGTVRDRLAQVSSAVLPADRAGLLPGLVVGDTTALTDEVREDFRVAGLTHLTAVSGANVSIVLGAVLLLVRAVGLGPRSGAVLAATALVAFVVVVRPSASVVRAAAMGSIGLLAFVTGRERQALPALCTAVGVLLVLMPDLAVDVGFALSVSATAALIVAAPPVVTRLVDRGWPRPVAEVTAMSLVAFVATAPLVAGVSGTVSVVSVAANVLVAPVLAPLTVLGSLVAVAASVVPWPGEVLARGTGPFLWWLITVADRAASLPSAEFEVPDGPVGALVAAVLVAVVWSVARHRRVRITALVIAVAVAAVWLPVRMLRPGWPGAEWVLVACDVGQGDALVLATGDGRAVVVDTGPEPEPVDRCLRRLRIRRVALLVVSHLHADHVGGVRGVLEGRSVETVVVGPGAAGDGAADVLGPATEIGVPVREVGAGAVLRAGDLDIRVVGPAGRGTGGSENDDSLVLTVDTVVGRVLLPGDAEEAALDALVRSGTDVRADVLKVPHHGSRTTPARFLAAVRPSVALVSAGRDNLFGHPHPEIVSTLSGMGARVLRTDLHGDVAVVRAGSGALAVVSDVRGTIEP</sequence>
<feature type="transmembrane region" description="Helical" evidence="6">
    <location>
        <begin position="424"/>
        <end position="444"/>
    </location>
</feature>
<gene>
    <name evidence="8" type="ORF">LQ384_07625</name>
</gene>
<feature type="transmembrane region" description="Helical" evidence="6">
    <location>
        <begin position="39"/>
        <end position="58"/>
    </location>
</feature>
<dbReference type="SUPFAM" id="SSF56281">
    <property type="entry name" value="Metallo-hydrolase/oxidoreductase"/>
    <property type="match status" value="1"/>
</dbReference>
<keyword evidence="2" id="KW-1003">Cell membrane</keyword>
<dbReference type="PANTHER" id="PTHR30619:SF1">
    <property type="entry name" value="RECOMBINATION PROTEIN 2"/>
    <property type="match status" value="1"/>
</dbReference>
<comment type="caution">
    <text evidence="8">The sequence shown here is derived from an EMBL/GenBank/DDBJ whole genome shotgun (WGS) entry which is preliminary data.</text>
</comment>
<evidence type="ECO:0000256" key="3">
    <source>
        <dbReference type="ARBA" id="ARBA00022692"/>
    </source>
</evidence>
<dbReference type="NCBIfam" id="TIGR00361">
    <property type="entry name" value="ComEC_Rec2"/>
    <property type="match status" value="1"/>
</dbReference>
<dbReference type="InterPro" id="IPR004477">
    <property type="entry name" value="ComEC_N"/>
</dbReference>
<name>A0AAW4XD64_RHORH</name>
<reference evidence="8" key="1">
    <citation type="submission" date="2021-11" db="EMBL/GenBank/DDBJ databases">
        <title>Development of a sustainable strategy for remediation of hydrocarbon-contaminated territories based on the waste exchange concept.</title>
        <authorList>
            <person name="Elkin A."/>
        </authorList>
    </citation>
    <scope>NUCLEOTIDE SEQUENCE</scope>
    <source>
        <strain evidence="8">IEGM 757</strain>
    </source>
</reference>
<dbReference type="SMART" id="SM00849">
    <property type="entry name" value="Lactamase_B"/>
    <property type="match status" value="1"/>
</dbReference>
<dbReference type="InterPro" id="IPR052159">
    <property type="entry name" value="Competence_DNA_uptake"/>
</dbReference>
<evidence type="ECO:0000256" key="2">
    <source>
        <dbReference type="ARBA" id="ARBA00022475"/>
    </source>
</evidence>
<dbReference type="EMBL" id="JAJNCO010000003">
    <property type="protein sequence ID" value="MCD2110961.1"/>
    <property type="molecule type" value="Genomic_DNA"/>
</dbReference>
<dbReference type="InterPro" id="IPR001279">
    <property type="entry name" value="Metallo-B-lactamas"/>
</dbReference>
<evidence type="ECO:0000313" key="8">
    <source>
        <dbReference type="EMBL" id="MCD2110961.1"/>
    </source>
</evidence>
<dbReference type="PANTHER" id="PTHR30619">
    <property type="entry name" value="DNA INTERNALIZATION/COMPETENCE PROTEIN COMEC/REC2"/>
    <property type="match status" value="1"/>
</dbReference>
<evidence type="ECO:0000313" key="9">
    <source>
        <dbReference type="Proteomes" id="UP001198630"/>
    </source>
</evidence>
<keyword evidence="3 6" id="KW-0812">Transmembrane</keyword>
<keyword evidence="5 6" id="KW-0472">Membrane</keyword>
<dbReference type="NCBIfam" id="TIGR00360">
    <property type="entry name" value="ComEC_N-term"/>
    <property type="match status" value="1"/>
</dbReference>
<feature type="transmembrane region" description="Helical" evidence="6">
    <location>
        <begin position="70"/>
        <end position="91"/>
    </location>
</feature>
<feature type="transmembrane region" description="Helical" evidence="6">
    <location>
        <begin position="290"/>
        <end position="310"/>
    </location>
</feature>
<evidence type="ECO:0000259" key="7">
    <source>
        <dbReference type="SMART" id="SM00849"/>
    </source>
</evidence>
<evidence type="ECO:0000256" key="5">
    <source>
        <dbReference type="ARBA" id="ARBA00023136"/>
    </source>
</evidence>
<dbReference type="AlphaFoldDB" id="A0AAW4XD64"/>
<proteinExistence type="predicted"/>
<feature type="transmembrane region" description="Helical" evidence="6">
    <location>
        <begin position="12"/>
        <end position="33"/>
    </location>
</feature>
<organism evidence="8 9">
    <name type="scientific">Rhodococcus rhodochrous</name>
    <dbReference type="NCBI Taxonomy" id="1829"/>
    <lineage>
        <taxon>Bacteria</taxon>
        <taxon>Bacillati</taxon>
        <taxon>Actinomycetota</taxon>
        <taxon>Actinomycetes</taxon>
        <taxon>Mycobacteriales</taxon>
        <taxon>Nocardiaceae</taxon>
        <taxon>Rhodococcus</taxon>
    </lineage>
</organism>
<dbReference type="InterPro" id="IPR036866">
    <property type="entry name" value="RibonucZ/Hydroxyglut_hydro"/>
</dbReference>
<dbReference type="GO" id="GO:0005886">
    <property type="term" value="C:plasma membrane"/>
    <property type="evidence" value="ECO:0007669"/>
    <property type="project" value="UniProtKB-SubCell"/>
</dbReference>
<feature type="transmembrane region" description="Helical" evidence="6">
    <location>
        <begin position="256"/>
        <end position="278"/>
    </location>
</feature>
<evidence type="ECO:0000256" key="4">
    <source>
        <dbReference type="ARBA" id="ARBA00022989"/>
    </source>
</evidence>
<dbReference type="RefSeq" id="WP_230788982.1">
    <property type="nucleotide sequence ID" value="NZ_JAJNCO010000003.1"/>
</dbReference>
<evidence type="ECO:0000256" key="6">
    <source>
        <dbReference type="SAM" id="Phobius"/>
    </source>
</evidence>
<feature type="transmembrane region" description="Helical" evidence="6">
    <location>
        <begin position="505"/>
        <end position="521"/>
    </location>
</feature>
<feature type="transmembrane region" description="Helical" evidence="6">
    <location>
        <begin position="393"/>
        <end position="417"/>
    </location>
</feature>
<feature type="transmembrane region" description="Helical" evidence="6">
    <location>
        <begin position="480"/>
        <end position="498"/>
    </location>
</feature>
<dbReference type="CDD" id="cd07731">
    <property type="entry name" value="ComA-like_MBL-fold"/>
    <property type="match status" value="1"/>
</dbReference>
<accession>A0AAW4XD64</accession>
<dbReference type="Pfam" id="PF00753">
    <property type="entry name" value="Lactamase_B"/>
    <property type="match status" value="1"/>
</dbReference>
<feature type="transmembrane region" description="Helical" evidence="6">
    <location>
        <begin position="353"/>
        <end position="373"/>
    </location>
</feature>
<protein>
    <submittedName>
        <fullName evidence="8">DNA internalization-related competence protein ComEC/Rec2</fullName>
    </submittedName>
</protein>